<sequence>MCVWSLRLTLSQSSPVLFQSPDCLGGRSGVCLAADLSPYWHGSPCLLPTAAVDATAAAVARSGYHGFLHRESPSADLNLDLDSHSSTRPSIPHRASLVLDLPPHVGQFTPPKEATDPPFVSSATGRSRCFARCGTVSRQESGQGLHSTYLDCFS</sequence>
<accession>A0ABR3DKF7</accession>
<name>A0ABR3DKF7_NEUIN</name>
<proteinExistence type="predicted"/>
<comment type="caution">
    <text evidence="1">The sequence shown here is derived from an EMBL/GenBank/DDBJ whole genome shotgun (WGS) entry which is preliminary data.</text>
</comment>
<keyword evidence="2" id="KW-1185">Reference proteome</keyword>
<evidence type="ECO:0000313" key="2">
    <source>
        <dbReference type="Proteomes" id="UP001451303"/>
    </source>
</evidence>
<evidence type="ECO:0000313" key="1">
    <source>
        <dbReference type="EMBL" id="KAL0473161.1"/>
    </source>
</evidence>
<dbReference type="EMBL" id="JAVLET010000002">
    <property type="protein sequence ID" value="KAL0473161.1"/>
    <property type="molecule type" value="Genomic_DNA"/>
</dbReference>
<protein>
    <submittedName>
        <fullName evidence="1">Uncharacterized protein</fullName>
    </submittedName>
</protein>
<dbReference type="Proteomes" id="UP001451303">
    <property type="component" value="Unassembled WGS sequence"/>
</dbReference>
<gene>
    <name evidence="1" type="ORF">QR685DRAFT_583516</name>
</gene>
<organism evidence="1 2">
    <name type="scientific">Neurospora intermedia</name>
    <dbReference type="NCBI Taxonomy" id="5142"/>
    <lineage>
        <taxon>Eukaryota</taxon>
        <taxon>Fungi</taxon>
        <taxon>Dikarya</taxon>
        <taxon>Ascomycota</taxon>
        <taxon>Pezizomycotina</taxon>
        <taxon>Sordariomycetes</taxon>
        <taxon>Sordariomycetidae</taxon>
        <taxon>Sordariales</taxon>
        <taxon>Sordariaceae</taxon>
        <taxon>Neurospora</taxon>
    </lineage>
</organism>
<reference evidence="1 2" key="1">
    <citation type="submission" date="2023-09" db="EMBL/GenBank/DDBJ databases">
        <title>Multi-omics analysis of a traditional fermented food reveals byproduct-associated fungal strains for waste-to-food upcycling.</title>
        <authorList>
            <consortium name="Lawrence Berkeley National Laboratory"/>
            <person name="Rekdal V.M."/>
            <person name="Villalobos-Escobedo J.M."/>
            <person name="Rodriguez-Valeron N."/>
            <person name="Garcia M.O."/>
            <person name="Vasquez D.P."/>
            <person name="Damayanti I."/>
            <person name="Sorensen P.M."/>
            <person name="Baidoo E.E."/>
            <person name="De Carvalho A.C."/>
            <person name="Riley R."/>
            <person name="Lipzen A."/>
            <person name="He G."/>
            <person name="Yan M."/>
            <person name="Haridas S."/>
            <person name="Daum C."/>
            <person name="Yoshinaga Y."/>
            <person name="Ng V."/>
            <person name="Grigoriev I.V."/>
            <person name="Munk R."/>
            <person name="Nuraida L."/>
            <person name="Wijaya C.H."/>
            <person name="Morales P.-C."/>
            <person name="Keasling J.D."/>
        </authorList>
    </citation>
    <scope>NUCLEOTIDE SEQUENCE [LARGE SCALE GENOMIC DNA]</scope>
    <source>
        <strain evidence="1 2">FGSC 2613</strain>
    </source>
</reference>